<feature type="transmembrane region" description="Helical" evidence="6">
    <location>
        <begin position="141"/>
        <end position="161"/>
    </location>
</feature>
<evidence type="ECO:0000256" key="5">
    <source>
        <dbReference type="ARBA" id="ARBA00023136"/>
    </source>
</evidence>
<feature type="transmembrane region" description="Helical" evidence="6">
    <location>
        <begin position="221"/>
        <end position="242"/>
    </location>
</feature>
<feature type="transmembrane region" description="Helical" evidence="6">
    <location>
        <begin position="37"/>
        <end position="57"/>
    </location>
</feature>
<dbReference type="Proteomes" id="UP000029556">
    <property type="component" value="Unassembled WGS sequence"/>
</dbReference>
<sequence length="411" mass="45880">MPNKNNAQLLGTFFSLYIAQAVPMSFFSTALQVMMRQQAFSLTTISLLQLIKLPWILKFLWSPIVDRQCMTVKDYKRWIVSSEIVYAVLILGAGILRLETNIQLIIILVFLSLIASATQDIATDALAILSTRKEQKSFVNGMQSMGSFGGSLLGSGVLLMVLHHYGWNVVTICLSGFVLLALVPLLMNKKLQLLHAKEPTHRAKWNDIIWFFTNRTVYPQIGFLLLYYASIMGLLSVVRPYMVDLGYNMKEIGALNGIVGISAAMLVAYPASMLIRRWGAEKVKVVFAVCILLATVYFTLMSWSTPSKPWLVGGIILLWACYGMGTVVVYTSAMFCVRKGLEGTDFTIQIVITHISGLLMTIASGRIADRLGYNGLFCIETAIATLSLCYVTYFFCHTRHSQKHITKPHNL</sequence>
<reference evidence="7 8" key="1">
    <citation type="submission" date="2014-07" db="EMBL/GenBank/DDBJ databases">
        <authorList>
            <person name="McCorrison J."/>
            <person name="Sanka R."/>
            <person name="Torralba M."/>
            <person name="Gillis M."/>
            <person name="Haft D.H."/>
            <person name="Methe B."/>
            <person name="Sutton G."/>
            <person name="Nelson K.E."/>
        </authorList>
    </citation>
    <scope>NUCLEOTIDE SEQUENCE [LARGE SCALE GENOMIC DNA]</scope>
    <source>
        <strain evidence="7 8">DNF00853</strain>
    </source>
</reference>
<accession>A0A095ZJX7</accession>
<protein>
    <submittedName>
        <fullName evidence="7">Major facilitator transporter</fullName>
    </submittedName>
</protein>
<feature type="transmembrane region" description="Helical" evidence="6">
    <location>
        <begin position="102"/>
        <end position="129"/>
    </location>
</feature>
<evidence type="ECO:0000256" key="1">
    <source>
        <dbReference type="ARBA" id="ARBA00004141"/>
    </source>
</evidence>
<feature type="transmembrane region" description="Helical" evidence="6">
    <location>
        <begin position="78"/>
        <end position="96"/>
    </location>
</feature>
<dbReference type="GO" id="GO:0016020">
    <property type="term" value="C:membrane"/>
    <property type="evidence" value="ECO:0007669"/>
    <property type="project" value="UniProtKB-SubCell"/>
</dbReference>
<dbReference type="EMBL" id="JRNN01000059">
    <property type="protein sequence ID" value="KGF35075.1"/>
    <property type="molecule type" value="Genomic_DNA"/>
</dbReference>
<comment type="caution">
    <text evidence="7">The sequence shown here is derived from an EMBL/GenBank/DDBJ whole genome shotgun (WGS) entry which is preliminary data.</text>
</comment>
<dbReference type="GO" id="GO:0022857">
    <property type="term" value="F:transmembrane transporter activity"/>
    <property type="evidence" value="ECO:0007669"/>
    <property type="project" value="InterPro"/>
</dbReference>
<evidence type="ECO:0000256" key="3">
    <source>
        <dbReference type="ARBA" id="ARBA00022692"/>
    </source>
</evidence>
<keyword evidence="4 6" id="KW-1133">Transmembrane helix</keyword>
<feature type="transmembrane region" description="Helical" evidence="6">
    <location>
        <begin position="346"/>
        <end position="367"/>
    </location>
</feature>
<comment type="subcellular location">
    <subcellularLocation>
        <location evidence="1">Membrane</location>
        <topology evidence="1">Multi-pass membrane protein</topology>
    </subcellularLocation>
</comment>
<feature type="transmembrane region" description="Helical" evidence="6">
    <location>
        <begin position="285"/>
        <end position="304"/>
    </location>
</feature>
<keyword evidence="5 6" id="KW-0472">Membrane</keyword>
<evidence type="ECO:0000313" key="7">
    <source>
        <dbReference type="EMBL" id="KGF35075.1"/>
    </source>
</evidence>
<gene>
    <name evidence="7" type="ORF">HMPREF2137_05475</name>
</gene>
<dbReference type="PANTHER" id="PTHR12778">
    <property type="entry name" value="SOLUTE CARRIER FAMILY 33 ACETYL-COA TRANSPORTER -RELATED"/>
    <property type="match status" value="1"/>
</dbReference>
<feature type="transmembrane region" description="Helical" evidence="6">
    <location>
        <begin position="310"/>
        <end position="334"/>
    </location>
</feature>
<feature type="transmembrane region" description="Helical" evidence="6">
    <location>
        <begin position="373"/>
        <end position="396"/>
    </location>
</feature>
<evidence type="ECO:0000313" key="8">
    <source>
        <dbReference type="Proteomes" id="UP000029556"/>
    </source>
</evidence>
<dbReference type="PANTHER" id="PTHR12778:SF10">
    <property type="entry name" value="MAJOR FACILITATOR SUPERFAMILY DOMAIN-CONTAINING PROTEIN 3"/>
    <property type="match status" value="1"/>
</dbReference>
<dbReference type="InterPro" id="IPR036259">
    <property type="entry name" value="MFS_trans_sf"/>
</dbReference>
<dbReference type="AlphaFoldDB" id="A0A095ZJX7"/>
<evidence type="ECO:0000256" key="6">
    <source>
        <dbReference type="SAM" id="Phobius"/>
    </source>
</evidence>
<dbReference type="InterPro" id="IPR004752">
    <property type="entry name" value="AmpG_permease/AT-1"/>
</dbReference>
<dbReference type="Gene3D" id="1.20.1250.20">
    <property type="entry name" value="MFS general substrate transporter like domains"/>
    <property type="match status" value="2"/>
</dbReference>
<evidence type="ECO:0000256" key="4">
    <source>
        <dbReference type="ARBA" id="ARBA00022989"/>
    </source>
</evidence>
<keyword evidence="3 6" id="KW-0812">Transmembrane</keyword>
<dbReference type="RefSeq" id="WP_036872439.1">
    <property type="nucleotide sequence ID" value="NZ_JRNN01000059.1"/>
</dbReference>
<dbReference type="Pfam" id="PF07690">
    <property type="entry name" value="MFS_1"/>
    <property type="match status" value="1"/>
</dbReference>
<proteinExistence type="predicted"/>
<dbReference type="SUPFAM" id="SSF103473">
    <property type="entry name" value="MFS general substrate transporter"/>
    <property type="match status" value="1"/>
</dbReference>
<dbReference type="OrthoDB" id="924673at2"/>
<feature type="transmembrane region" description="Helical" evidence="6">
    <location>
        <begin position="167"/>
        <end position="187"/>
    </location>
</feature>
<keyword evidence="2" id="KW-0813">Transport</keyword>
<dbReference type="InterPro" id="IPR011701">
    <property type="entry name" value="MFS"/>
</dbReference>
<name>A0A095ZJX7_9BACT</name>
<organism evidence="7 8">
    <name type="scientific">Hoylesella buccalis DNF00853</name>
    <dbReference type="NCBI Taxonomy" id="1401074"/>
    <lineage>
        <taxon>Bacteria</taxon>
        <taxon>Pseudomonadati</taxon>
        <taxon>Bacteroidota</taxon>
        <taxon>Bacteroidia</taxon>
        <taxon>Bacteroidales</taxon>
        <taxon>Prevotellaceae</taxon>
        <taxon>Hoylesella</taxon>
    </lineage>
</organism>
<evidence type="ECO:0000256" key="2">
    <source>
        <dbReference type="ARBA" id="ARBA00022448"/>
    </source>
</evidence>
<dbReference type="CDD" id="cd17485">
    <property type="entry name" value="MFS_MFSD3"/>
    <property type="match status" value="1"/>
</dbReference>
<feature type="transmembrane region" description="Helical" evidence="6">
    <location>
        <begin position="254"/>
        <end position="273"/>
    </location>
</feature>